<sequence>MDIQLEKYKLVEGLIGLKDEAIITKIKQVKDENEEAWSIDVSEAEKTFIKAGLKDLKQGKTYSHDQVMEEVSKAYGL</sequence>
<dbReference type="RefSeq" id="WP_133757161.1">
    <property type="nucleotide sequence ID" value="NZ_SOBW01000007.1"/>
</dbReference>
<organism evidence="1 2">
    <name type="scientific">Gelidibacter sediminis</name>
    <dbReference type="NCBI Taxonomy" id="1608710"/>
    <lineage>
        <taxon>Bacteria</taxon>
        <taxon>Pseudomonadati</taxon>
        <taxon>Bacteroidota</taxon>
        <taxon>Flavobacteriia</taxon>
        <taxon>Flavobacteriales</taxon>
        <taxon>Flavobacteriaceae</taxon>
        <taxon>Gelidibacter</taxon>
    </lineage>
</organism>
<accession>A0A4R7QA10</accession>
<name>A0A4R7QA10_9FLAO</name>
<evidence type="ECO:0008006" key="3">
    <source>
        <dbReference type="Google" id="ProtNLM"/>
    </source>
</evidence>
<evidence type="ECO:0000313" key="1">
    <source>
        <dbReference type="EMBL" id="TDU43721.1"/>
    </source>
</evidence>
<keyword evidence="2" id="KW-1185">Reference proteome</keyword>
<protein>
    <recommendedName>
        <fullName evidence="3">Addiction module component</fullName>
    </recommendedName>
</protein>
<dbReference type="AlphaFoldDB" id="A0A4R7QA10"/>
<dbReference type="OrthoDB" id="1122071at2"/>
<comment type="caution">
    <text evidence="1">The sequence shown here is derived from an EMBL/GenBank/DDBJ whole genome shotgun (WGS) entry which is preliminary data.</text>
</comment>
<dbReference type="Proteomes" id="UP000294689">
    <property type="component" value="Unassembled WGS sequence"/>
</dbReference>
<reference evidence="1 2" key="1">
    <citation type="submission" date="2019-03" db="EMBL/GenBank/DDBJ databases">
        <title>Genomic Encyclopedia of Archaeal and Bacterial Type Strains, Phase II (KMG-II): from individual species to whole genera.</title>
        <authorList>
            <person name="Goeker M."/>
        </authorList>
    </citation>
    <scope>NUCLEOTIDE SEQUENCE [LARGE SCALE GENOMIC DNA]</scope>
    <source>
        <strain evidence="1 2">DSM 28135</strain>
    </source>
</reference>
<evidence type="ECO:0000313" key="2">
    <source>
        <dbReference type="Proteomes" id="UP000294689"/>
    </source>
</evidence>
<gene>
    <name evidence="1" type="ORF">BXY82_1138</name>
</gene>
<dbReference type="EMBL" id="SOBW01000007">
    <property type="protein sequence ID" value="TDU43721.1"/>
    <property type="molecule type" value="Genomic_DNA"/>
</dbReference>
<proteinExistence type="predicted"/>